<sequence length="105" mass="11656">MQLEFFEIITCYGVTSSHPHTGIYLLFQAVTGPQLPFYDLIARHPGSWHDSRIFDKSRARVLYETKRVPGLLLGDAGYACVPYLMTPLADPGAPGSPEARYATLL</sequence>
<evidence type="ECO:0000256" key="1">
    <source>
        <dbReference type="ARBA" id="ARBA00001968"/>
    </source>
</evidence>
<proteinExistence type="predicted"/>
<dbReference type="Pfam" id="PF13359">
    <property type="entry name" value="DDE_Tnp_4"/>
    <property type="match status" value="1"/>
</dbReference>
<accession>A0A9J6FZ15</accession>
<dbReference type="EMBL" id="JABSTR010000004">
    <property type="protein sequence ID" value="KAH9367260.1"/>
    <property type="molecule type" value="Genomic_DNA"/>
</dbReference>
<dbReference type="InterPro" id="IPR027806">
    <property type="entry name" value="HARBI1_dom"/>
</dbReference>
<evidence type="ECO:0000313" key="4">
    <source>
        <dbReference type="EMBL" id="KAH9367260.1"/>
    </source>
</evidence>
<protein>
    <recommendedName>
        <fullName evidence="3">DDE Tnp4 domain-containing protein</fullName>
    </recommendedName>
</protein>
<keyword evidence="2" id="KW-0479">Metal-binding</keyword>
<feature type="domain" description="DDE Tnp4" evidence="3">
    <location>
        <begin position="27"/>
        <end position="92"/>
    </location>
</feature>
<name>A0A9J6FZ15_HAELO</name>
<dbReference type="GO" id="GO:0046872">
    <property type="term" value="F:metal ion binding"/>
    <property type="evidence" value="ECO:0007669"/>
    <property type="project" value="UniProtKB-KW"/>
</dbReference>
<dbReference type="VEuPathDB" id="VectorBase:HLOH_049965"/>
<evidence type="ECO:0000259" key="3">
    <source>
        <dbReference type="Pfam" id="PF13359"/>
    </source>
</evidence>
<dbReference type="Proteomes" id="UP000821853">
    <property type="component" value="Chromosome 2"/>
</dbReference>
<evidence type="ECO:0000313" key="5">
    <source>
        <dbReference type="Proteomes" id="UP000821853"/>
    </source>
</evidence>
<comment type="cofactor">
    <cofactor evidence="1">
        <name>a divalent metal cation</name>
        <dbReference type="ChEBI" id="CHEBI:60240"/>
    </cofactor>
</comment>
<evidence type="ECO:0000256" key="2">
    <source>
        <dbReference type="ARBA" id="ARBA00022723"/>
    </source>
</evidence>
<gene>
    <name evidence="4" type="ORF">HPB48_013617</name>
</gene>
<dbReference type="AlphaFoldDB" id="A0A9J6FZ15"/>
<organism evidence="4 5">
    <name type="scientific">Haemaphysalis longicornis</name>
    <name type="common">Bush tick</name>
    <dbReference type="NCBI Taxonomy" id="44386"/>
    <lineage>
        <taxon>Eukaryota</taxon>
        <taxon>Metazoa</taxon>
        <taxon>Ecdysozoa</taxon>
        <taxon>Arthropoda</taxon>
        <taxon>Chelicerata</taxon>
        <taxon>Arachnida</taxon>
        <taxon>Acari</taxon>
        <taxon>Parasitiformes</taxon>
        <taxon>Ixodida</taxon>
        <taxon>Ixodoidea</taxon>
        <taxon>Ixodidae</taxon>
        <taxon>Haemaphysalinae</taxon>
        <taxon>Haemaphysalis</taxon>
    </lineage>
</organism>
<reference evidence="4 5" key="1">
    <citation type="journal article" date="2020" name="Cell">
        <title>Large-Scale Comparative Analyses of Tick Genomes Elucidate Their Genetic Diversity and Vector Capacities.</title>
        <authorList>
            <consortium name="Tick Genome and Microbiome Consortium (TIGMIC)"/>
            <person name="Jia N."/>
            <person name="Wang J."/>
            <person name="Shi W."/>
            <person name="Du L."/>
            <person name="Sun Y."/>
            <person name="Zhan W."/>
            <person name="Jiang J.F."/>
            <person name="Wang Q."/>
            <person name="Zhang B."/>
            <person name="Ji P."/>
            <person name="Bell-Sakyi L."/>
            <person name="Cui X.M."/>
            <person name="Yuan T.T."/>
            <person name="Jiang B.G."/>
            <person name="Yang W.F."/>
            <person name="Lam T.T."/>
            <person name="Chang Q.C."/>
            <person name="Ding S.J."/>
            <person name="Wang X.J."/>
            <person name="Zhu J.G."/>
            <person name="Ruan X.D."/>
            <person name="Zhao L."/>
            <person name="Wei J.T."/>
            <person name="Ye R.Z."/>
            <person name="Que T.C."/>
            <person name="Du C.H."/>
            <person name="Zhou Y.H."/>
            <person name="Cheng J.X."/>
            <person name="Dai P.F."/>
            <person name="Guo W.B."/>
            <person name="Han X.H."/>
            <person name="Huang E.J."/>
            <person name="Li L.F."/>
            <person name="Wei W."/>
            <person name="Gao Y.C."/>
            <person name="Liu J.Z."/>
            <person name="Shao H.Z."/>
            <person name="Wang X."/>
            <person name="Wang C.C."/>
            <person name="Yang T.C."/>
            <person name="Huo Q.B."/>
            <person name="Li W."/>
            <person name="Chen H.Y."/>
            <person name="Chen S.E."/>
            <person name="Zhou L.G."/>
            <person name="Ni X.B."/>
            <person name="Tian J.H."/>
            <person name="Sheng Y."/>
            <person name="Liu T."/>
            <person name="Pan Y.S."/>
            <person name="Xia L.Y."/>
            <person name="Li J."/>
            <person name="Zhao F."/>
            <person name="Cao W.C."/>
        </authorList>
    </citation>
    <scope>NUCLEOTIDE SEQUENCE [LARGE SCALE GENOMIC DNA]</scope>
    <source>
        <strain evidence="4">HaeL-2018</strain>
    </source>
</reference>
<comment type="caution">
    <text evidence="4">The sequence shown here is derived from an EMBL/GenBank/DDBJ whole genome shotgun (WGS) entry which is preliminary data.</text>
</comment>
<keyword evidence="5" id="KW-1185">Reference proteome</keyword>
<dbReference type="OrthoDB" id="6512700at2759"/>